<dbReference type="SUPFAM" id="SSF52402">
    <property type="entry name" value="Adenine nucleotide alpha hydrolases-like"/>
    <property type="match status" value="1"/>
</dbReference>
<sequence>MSVVLTTGDISHSGEGPSRSITGSEGFLNQMVRKFSSVSEIEEESSSELFEISSGVPIREEVDQDSLFSYHHHDHHDHFPNGDQEDAVYVAVGKSSSDHQSSMDALVWTINHAVNPSTVVFLIHVFPEIRHIPTPLGKLPISQVNPEQKENYMSQERSKRREFLQKYLDKCSAFKVKVDTILIESDMEAKAILDLIPILNITKLVVGTTKSNLRKLRSRRGSEIFDQIIQNAPEFCDVKMVCEGKEVVDLMTELSSPRGNDDSPKPTLPEKDQSNDSFTCACFKLKVIS</sequence>
<dbReference type="InterPro" id="IPR014729">
    <property type="entry name" value="Rossmann-like_a/b/a_fold"/>
</dbReference>
<feature type="compositionally biased region" description="Basic and acidic residues" evidence="1">
    <location>
        <begin position="259"/>
        <end position="274"/>
    </location>
</feature>
<name>A0A5B7B1T0_DAVIN</name>
<dbReference type="PANTHER" id="PTHR47382:SF3">
    <property type="entry name" value="ADENINE NUCLEOTIDE ALPHA HYDROLASES-LIKE SUPERFAMILY PROTEIN"/>
    <property type="match status" value="1"/>
</dbReference>
<dbReference type="Gene3D" id="3.40.50.620">
    <property type="entry name" value="HUPs"/>
    <property type="match status" value="1"/>
</dbReference>
<feature type="region of interest" description="Disordered" evidence="1">
    <location>
        <begin position="1"/>
        <end position="23"/>
    </location>
</feature>
<dbReference type="AlphaFoldDB" id="A0A5B7B1T0"/>
<feature type="region of interest" description="Disordered" evidence="1">
    <location>
        <begin position="254"/>
        <end position="275"/>
    </location>
</feature>
<dbReference type="CDD" id="cd01989">
    <property type="entry name" value="USP_STK_Ubox_N"/>
    <property type="match status" value="1"/>
</dbReference>
<evidence type="ECO:0000313" key="2">
    <source>
        <dbReference type="EMBL" id="MPA62048.1"/>
    </source>
</evidence>
<accession>A0A5B7B1T0</accession>
<dbReference type="EMBL" id="GHES01031489">
    <property type="protein sequence ID" value="MPA62048.1"/>
    <property type="molecule type" value="Transcribed_RNA"/>
</dbReference>
<evidence type="ECO:0008006" key="3">
    <source>
        <dbReference type="Google" id="ProtNLM"/>
    </source>
</evidence>
<feature type="compositionally biased region" description="Polar residues" evidence="1">
    <location>
        <begin position="1"/>
        <end position="10"/>
    </location>
</feature>
<protein>
    <recommendedName>
        <fullName evidence="3">U-box domain-containing protein 35</fullName>
    </recommendedName>
</protein>
<reference evidence="2" key="1">
    <citation type="submission" date="2019-08" db="EMBL/GenBank/DDBJ databases">
        <title>Reference gene set and small RNA set construction with multiple tissues from Davidia involucrata Baill.</title>
        <authorList>
            <person name="Yang H."/>
            <person name="Zhou C."/>
            <person name="Li G."/>
            <person name="Wang J."/>
            <person name="Gao P."/>
            <person name="Wang M."/>
            <person name="Wang R."/>
            <person name="Zhao Y."/>
        </authorList>
    </citation>
    <scope>NUCLEOTIDE SEQUENCE</scope>
    <source>
        <tissue evidence="2">Mixed with DoveR01_LX</tissue>
    </source>
</reference>
<gene>
    <name evidence="2" type="ORF">Din_031489</name>
</gene>
<evidence type="ECO:0000256" key="1">
    <source>
        <dbReference type="SAM" id="MobiDB-lite"/>
    </source>
</evidence>
<organism evidence="2">
    <name type="scientific">Davidia involucrata</name>
    <name type="common">Dove tree</name>
    <dbReference type="NCBI Taxonomy" id="16924"/>
    <lineage>
        <taxon>Eukaryota</taxon>
        <taxon>Viridiplantae</taxon>
        <taxon>Streptophyta</taxon>
        <taxon>Embryophyta</taxon>
        <taxon>Tracheophyta</taxon>
        <taxon>Spermatophyta</taxon>
        <taxon>Magnoliopsida</taxon>
        <taxon>eudicotyledons</taxon>
        <taxon>Gunneridae</taxon>
        <taxon>Pentapetalae</taxon>
        <taxon>asterids</taxon>
        <taxon>Cornales</taxon>
        <taxon>Nyssaceae</taxon>
        <taxon>Davidia</taxon>
    </lineage>
</organism>
<proteinExistence type="predicted"/>
<dbReference type="PANTHER" id="PTHR47382">
    <property type="entry name" value="U-BOX DOMAIN-CONTAINING PROTEIN 52-LIKE"/>
    <property type="match status" value="1"/>
</dbReference>